<proteinExistence type="predicted"/>
<sequence>FSSASETTKISSSSKARAATKRSTSTGLVYFDVAVVNSFITDVAVVNIFIIDIIFAIDVNQIRLAPLFRILPANLTDQKFRAHFTTKGQVTDAKIIRTADGKSRCFGFIGYRTEKEANDALNYFNKTFIFTSKITVEHAKPVCDPALPRPWSAHSVGSSKYQNKLFQKSEANSIEIPVEKRKIKYDEIVDDEKLKEFLEVMKPRSKSKTWSNDDLTFLESQSSLKNVITNDSDDELYQDLPNKNDKDDTNESNNLTKNKNDKLFNDELSKESSVSDMEWIRTKMRRRLDINDDDIDDYDVNVYKNKTSSKIEFNKHNESNKIYTNTSSENDDSKENFASNSENGLNKMKSMTSHNETNVNQSGRPTDVPPEESIGETGRLFVRNLPYVCSEEDLRQIFNKFGPLAEVHIPLDKETKNHKGFAYVLYHIPEHAVKAYIELDNKFFMGRLLHILPSKDKPQIRDLDPSRWSLKKKREMKQKSLASNDFNWSILYMNSDAIAESIAHRFNVKKSDILDPESDNMASKLALAETHIIQETKAFLEMNGISLSSFGKKEKSDTVILVKNIPFGVTKDELQQLFGWYGEIGHLIIPPAQTIALIEFLHPSEARNAFTNLAYKKFKGVPLYLEKAPQGNINFDTTEGELKKVFKNTSGMKSAKIKMKNDPKNPDKKLSMGFGFVEYDNMKNAKNALKAMQRKRKEDEIMKKKKNSTKIIVKNVAFETTKKELKELFSAYGQIKTLRLPKKFDGTSRGFAFLEFLTKRDARNVMEQLQNTHLLGRHLVLEYADDDKNVEELREKIGKEFIADIEGGDGRMRKRKKIDMENWVESKDYMEE</sequence>
<dbReference type="CDD" id="cd12565">
    <property type="entry name" value="RRM1_MRD1"/>
    <property type="match status" value="1"/>
</dbReference>
<dbReference type="Pfam" id="PF00076">
    <property type="entry name" value="RRM_1"/>
    <property type="match status" value="5"/>
</dbReference>
<dbReference type="OrthoDB" id="439639at2759"/>
<evidence type="ECO:0000256" key="2">
    <source>
        <dbReference type="SAM" id="MobiDB-lite"/>
    </source>
</evidence>
<organism evidence="4 5">
    <name type="scientific">Dentiscutata erythropus</name>
    <dbReference type="NCBI Taxonomy" id="1348616"/>
    <lineage>
        <taxon>Eukaryota</taxon>
        <taxon>Fungi</taxon>
        <taxon>Fungi incertae sedis</taxon>
        <taxon>Mucoromycota</taxon>
        <taxon>Glomeromycotina</taxon>
        <taxon>Glomeromycetes</taxon>
        <taxon>Diversisporales</taxon>
        <taxon>Gigasporaceae</taxon>
        <taxon>Dentiscutata</taxon>
    </lineage>
</organism>
<keyword evidence="1" id="KW-0694">RNA-binding</keyword>
<feature type="domain" description="RRM" evidence="3">
    <location>
        <begin position="378"/>
        <end position="456"/>
    </location>
</feature>
<evidence type="ECO:0000256" key="1">
    <source>
        <dbReference type="PROSITE-ProRule" id="PRU00176"/>
    </source>
</evidence>
<dbReference type="EMBL" id="CAJVPY010008713">
    <property type="protein sequence ID" value="CAG8699793.1"/>
    <property type="molecule type" value="Genomic_DNA"/>
</dbReference>
<feature type="domain" description="RRM" evidence="3">
    <location>
        <begin position="60"/>
        <end position="141"/>
    </location>
</feature>
<keyword evidence="5" id="KW-1185">Reference proteome</keyword>
<evidence type="ECO:0000259" key="3">
    <source>
        <dbReference type="PROSITE" id="PS50102"/>
    </source>
</evidence>
<dbReference type="InterPro" id="IPR035979">
    <property type="entry name" value="RBD_domain_sf"/>
</dbReference>
<gene>
    <name evidence="4" type="ORF">DERYTH_LOCUS12915</name>
</gene>
<dbReference type="CDD" id="cd12317">
    <property type="entry name" value="RRM4_RBM19_RRM3_MRD1"/>
    <property type="match status" value="1"/>
</dbReference>
<dbReference type="PROSITE" id="PS50102">
    <property type="entry name" value="RRM"/>
    <property type="match status" value="5"/>
</dbReference>
<evidence type="ECO:0000313" key="5">
    <source>
        <dbReference type="Proteomes" id="UP000789405"/>
    </source>
</evidence>
<reference evidence="4" key="1">
    <citation type="submission" date="2021-06" db="EMBL/GenBank/DDBJ databases">
        <authorList>
            <person name="Kallberg Y."/>
            <person name="Tangrot J."/>
            <person name="Rosling A."/>
        </authorList>
    </citation>
    <scope>NUCLEOTIDE SEQUENCE</scope>
    <source>
        <strain evidence="4">MA453B</strain>
    </source>
</reference>
<dbReference type="InterPro" id="IPR000504">
    <property type="entry name" value="RRM_dom"/>
</dbReference>
<feature type="region of interest" description="Disordered" evidence="2">
    <location>
        <begin position="322"/>
        <end position="374"/>
    </location>
</feature>
<feature type="compositionally biased region" description="Basic and acidic residues" evidence="2">
    <location>
        <begin position="258"/>
        <end position="269"/>
    </location>
</feature>
<feature type="region of interest" description="Disordered" evidence="2">
    <location>
        <begin position="229"/>
        <end position="269"/>
    </location>
</feature>
<accession>A0A9N9N476</accession>
<name>A0A9N9N476_9GLOM</name>
<dbReference type="Proteomes" id="UP000789405">
    <property type="component" value="Unassembled WGS sequence"/>
</dbReference>
<dbReference type="CDD" id="cd12320">
    <property type="entry name" value="RRM6_RBM19_RRM5_MRD1"/>
    <property type="match status" value="1"/>
</dbReference>
<protein>
    <submittedName>
        <fullName evidence="4">27015_t:CDS:1</fullName>
    </submittedName>
</protein>
<dbReference type="GO" id="GO:0003723">
    <property type="term" value="F:RNA binding"/>
    <property type="evidence" value="ECO:0007669"/>
    <property type="project" value="UniProtKB-UniRule"/>
</dbReference>
<dbReference type="SUPFAM" id="SSF54928">
    <property type="entry name" value="RNA-binding domain, RBD"/>
    <property type="match status" value="4"/>
</dbReference>
<dbReference type="SMART" id="SM00360">
    <property type="entry name" value="RRM"/>
    <property type="match status" value="5"/>
</dbReference>
<feature type="compositionally biased region" description="Polar residues" evidence="2">
    <location>
        <begin position="336"/>
        <end position="364"/>
    </location>
</feature>
<evidence type="ECO:0000313" key="4">
    <source>
        <dbReference type="EMBL" id="CAG8699793.1"/>
    </source>
</evidence>
<feature type="non-terminal residue" evidence="4">
    <location>
        <position position="1"/>
    </location>
</feature>
<dbReference type="InterPro" id="IPR050441">
    <property type="entry name" value="RBM"/>
</dbReference>
<comment type="caution">
    <text evidence="4">The sequence shown here is derived from an EMBL/GenBank/DDBJ whole genome shotgun (WGS) entry which is preliminary data.</text>
</comment>
<feature type="domain" description="RRM" evidence="3">
    <location>
        <begin position="709"/>
        <end position="786"/>
    </location>
</feature>
<feature type="domain" description="RRM" evidence="3">
    <location>
        <begin position="558"/>
        <end position="630"/>
    </location>
</feature>
<dbReference type="PANTHER" id="PTHR48034">
    <property type="entry name" value="TRANSFORMER-2 SEX-DETERMINING PROTEIN-RELATED"/>
    <property type="match status" value="1"/>
</dbReference>
<dbReference type="Gene3D" id="3.30.70.330">
    <property type="match status" value="5"/>
</dbReference>
<dbReference type="InterPro" id="IPR012677">
    <property type="entry name" value="Nucleotide-bd_a/b_plait_sf"/>
</dbReference>
<feature type="domain" description="RRM" evidence="3">
    <location>
        <begin position="621"/>
        <end position="723"/>
    </location>
</feature>
<dbReference type="AlphaFoldDB" id="A0A9N9N476"/>